<dbReference type="RefSeq" id="XP_018010451.1">
    <property type="nucleotide sequence ID" value="XM_018154962.1"/>
</dbReference>
<dbReference type="Proteomes" id="UP000694843">
    <property type="component" value="Unplaced"/>
</dbReference>
<dbReference type="AlphaFoldDB" id="A0A8B7NA43"/>
<gene>
    <name evidence="4" type="primary">LOC108667865</name>
</gene>
<evidence type="ECO:0000313" key="4">
    <source>
        <dbReference type="RefSeq" id="XP_018010451.1"/>
    </source>
</evidence>
<feature type="signal peptide" evidence="2">
    <location>
        <begin position="1"/>
        <end position="18"/>
    </location>
</feature>
<evidence type="ECO:0000256" key="2">
    <source>
        <dbReference type="SAM" id="SignalP"/>
    </source>
</evidence>
<sequence length="173" mass="18851">MKFAVALLLCAFVAAASGQYEWFREILPQYYSSCRDVKITSGQTISVSSQSLKCVRALCNDNPANTLDITCSFTYPCFNNRILSTCTAKKSLSTTTNWARLYSFYLFRCSVTCVRDIPPVGATTTVATTTTVPTTTEATTTTTEATTTTTEATTTTETTTTTEEIIEPVTNSD</sequence>
<feature type="chain" id="PRO_5034158253" evidence="2">
    <location>
        <begin position="19"/>
        <end position="173"/>
    </location>
</feature>
<name>A0A8B7NA43_HYAAZ</name>
<accession>A0A8B7NA43</accession>
<organism evidence="3 4">
    <name type="scientific">Hyalella azteca</name>
    <name type="common">Amphipod</name>
    <dbReference type="NCBI Taxonomy" id="294128"/>
    <lineage>
        <taxon>Eukaryota</taxon>
        <taxon>Metazoa</taxon>
        <taxon>Ecdysozoa</taxon>
        <taxon>Arthropoda</taxon>
        <taxon>Crustacea</taxon>
        <taxon>Multicrustacea</taxon>
        <taxon>Malacostraca</taxon>
        <taxon>Eumalacostraca</taxon>
        <taxon>Peracarida</taxon>
        <taxon>Amphipoda</taxon>
        <taxon>Senticaudata</taxon>
        <taxon>Talitrida</taxon>
        <taxon>Talitroidea</taxon>
        <taxon>Hyalellidae</taxon>
        <taxon>Hyalella</taxon>
    </lineage>
</organism>
<dbReference type="GeneID" id="108667865"/>
<feature type="region of interest" description="Disordered" evidence="1">
    <location>
        <begin position="135"/>
        <end position="161"/>
    </location>
</feature>
<reference evidence="4" key="1">
    <citation type="submission" date="2025-08" db="UniProtKB">
        <authorList>
            <consortium name="RefSeq"/>
        </authorList>
    </citation>
    <scope>IDENTIFICATION</scope>
</reference>
<dbReference type="KEGG" id="hazt:108667865"/>
<proteinExistence type="predicted"/>
<evidence type="ECO:0000313" key="3">
    <source>
        <dbReference type="Proteomes" id="UP000694843"/>
    </source>
</evidence>
<protein>
    <submittedName>
        <fullName evidence="4">Location of vulva defective 1</fullName>
    </submittedName>
</protein>
<evidence type="ECO:0000256" key="1">
    <source>
        <dbReference type="SAM" id="MobiDB-lite"/>
    </source>
</evidence>
<keyword evidence="2" id="KW-0732">Signal</keyword>
<keyword evidence="3" id="KW-1185">Reference proteome</keyword>